<feature type="binding site" evidence="11">
    <location>
        <position position="313"/>
    </location>
    <ligand>
        <name>Zn(2+)</name>
        <dbReference type="ChEBI" id="CHEBI:29105"/>
        <note>catalytic</note>
    </ligand>
</feature>
<dbReference type="Pfam" id="PF01433">
    <property type="entry name" value="Peptidase_M1"/>
    <property type="match status" value="1"/>
</dbReference>
<dbReference type="InterPro" id="IPR042097">
    <property type="entry name" value="Aminopeptidase_N-like_N_sf"/>
</dbReference>
<dbReference type="FunFam" id="1.10.390.10:FF:000001">
    <property type="entry name" value="Aminopeptidase"/>
    <property type="match status" value="1"/>
</dbReference>
<feature type="active site" description="Proton acceptor" evidence="10">
    <location>
        <position position="314"/>
    </location>
</feature>
<accession>A0AA88VQH0</accession>
<name>A0AA88VQH0_9ASTE</name>
<protein>
    <recommendedName>
        <fullName evidence="13">Aminopeptidase</fullName>
        <ecNumber evidence="13">3.4.11.-</ecNumber>
    </recommendedName>
</protein>
<reference evidence="17" key="1">
    <citation type="submission" date="2022-12" db="EMBL/GenBank/DDBJ databases">
        <title>Draft genome assemblies for two species of Escallonia (Escalloniales).</title>
        <authorList>
            <person name="Chanderbali A."/>
            <person name="Dervinis C."/>
            <person name="Anghel I."/>
            <person name="Soltis D."/>
            <person name="Soltis P."/>
            <person name="Zapata F."/>
        </authorList>
    </citation>
    <scope>NUCLEOTIDE SEQUENCE</scope>
    <source>
        <strain evidence="17">UCBG64.0493</strain>
        <tissue evidence="17">Leaf</tissue>
    </source>
</reference>
<feature type="domain" description="Peptidase M1 membrane alanine aminopeptidase" evidence="14">
    <location>
        <begin position="241"/>
        <end position="457"/>
    </location>
</feature>
<evidence type="ECO:0000256" key="9">
    <source>
        <dbReference type="ARBA" id="ARBA00023049"/>
    </source>
</evidence>
<dbReference type="CDD" id="cd09601">
    <property type="entry name" value="M1_APN-Q_like"/>
    <property type="match status" value="1"/>
</dbReference>
<evidence type="ECO:0000256" key="4">
    <source>
        <dbReference type="ARBA" id="ARBA00022670"/>
    </source>
</evidence>
<dbReference type="InterPro" id="IPR034016">
    <property type="entry name" value="M1_APN-typ"/>
</dbReference>
<dbReference type="InterPro" id="IPR001930">
    <property type="entry name" value="Peptidase_M1"/>
</dbReference>
<dbReference type="Pfam" id="PF17900">
    <property type="entry name" value="Peptidase_M1_N"/>
    <property type="match status" value="1"/>
</dbReference>
<evidence type="ECO:0000256" key="5">
    <source>
        <dbReference type="ARBA" id="ARBA00022723"/>
    </source>
</evidence>
<dbReference type="GO" id="GO:0042277">
    <property type="term" value="F:peptide binding"/>
    <property type="evidence" value="ECO:0007669"/>
    <property type="project" value="TreeGrafter"/>
</dbReference>
<dbReference type="PANTHER" id="PTHR11533">
    <property type="entry name" value="PROTEASE M1 ZINC METALLOPROTEASE"/>
    <property type="match status" value="1"/>
</dbReference>
<dbReference type="GO" id="GO:0008270">
    <property type="term" value="F:zinc ion binding"/>
    <property type="evidence" value="ECO:0007669"/>
    <property type="project" value="UniProtKB-UniRule"/>
</dbReference>
<keyword evidence="4 13" id="KW-0645">Protease</keyword>
<dbReference type="SUPFAM" id="SSF55486">
    <property type="entry name" value="Metalloproteases ('zincins'), catalytic domain"/>
    <property type="match status" value="1"/>
</dbReference>
<dbReference type="Gene3D" id="1.25.50.20">
    <property type="match status" value="1"/>
</dbReference>
<evidence type="ECO:0000256" key="11">
    <source>
        <dbReference type="PIRSR" id="PIRSR634016-3"/>
    </source>
</evidence>
<evidence type="ECO:0000259" key="16">
    <source>
        <dbReference type="Pfam" id="PF17900"/>
    </source>
</evidence>
<keyword evidence="8" id="KW-0492">Microsome</keyword>
<dbReference type="AlphaFoldDB" id="A0AA88VQH0"/>
<dbReference type="InterPro" id="IPR045357">
    <property type="entry name" value="Aminopeptidase_N-like_N"/>
</dbReference>
<keyword evidence="9 13" id="KW-0482">Metalloprotease</keyword>
<evidence type="ECO:0000256" key="12">
    <source>
        <dbReference type="PIRSR" id="PIRSR634016-4"/>
    </source>
</evidence>
<dbReference type="Gene3D" id="1.10.390.10">
    <property type="entry name" value="Neutral Protease Domain 2"/>
    <property type="match status" value="1"/>
</dbReference>
<evidence type="ECO:0000256" key="3">
    <source>
        <dbReference type="ARBA" id="ARBA00022438"/>
    </source>
</evidence>
<keyword evidence="3 13" id="KW-0031">Aminopeptidase</keyword>
<dbReference type="InterPro" id="IPR027268">
    <property type="entry name" value="Peptidase_M4/M1_CTD_sf"/>
</dbReference>
<dbReference type="Gene3D" id="2.60.40.1730">
    <property type="entry name" value="tricorn interacting facor f3 domain"/>
    <property type="match status" value="1"/>
</dbReference>
<dbReference type="EC" id="3.4.11.-" evidence="13"/>
<evidence type="ECO:0000259" key="15">
    <source>
        <dbReference type="Pfam" id="PF11838"/>
    </source>
</evidence>
<organism evidence="17 18">
    <name type="scientific">Escallonia herrerae</name>
    <dbReference type="NCBI Taxonomy" id="1293975"/>
    <lineage>
        <taxon>Eukaryota</taxon>
        <taxon>Viridiplantae</taxon>
        <taxon>Streptophyta</taxon>
        <taxon>Embryophyta</taxon>
        <taxon>Tracheophyta</taxon>
        <taxon>Spermatophyta</taxon>
        <taxon>Magnoliopsida</taxon>
        <taxon>eudicotyledons</taxon>
        <taxon>Gunneridae</taxon>
        <taxon>Pentapetalae</taxon>
        <taxon>asterids</taxon>
        <taxon>campanulids</taxon>
        <taxon>Escalloniales</taxon>
        <taxon>Escalloniaceae</taxon>
        <taxon>Escallonia</taxon>
    </lineage>
</organism>
<feature type="domain" description="Aminopeptidase N-like N-terminal" evidence="16">
    <location>
        <begin position="23"/>
        <end position="206"/>
    </location>
</feature>
<evidence type="ECO:0000259" key="14">
    <source>
        <dbReference type="Pfam" id="PF01433"/>
    </source>
</evidence>
<comment type="cofactor">
    <cofactor evidence="11 13">
        <name>Zn(2+)</name>
        <dbReference type="ChEBI" id="CHEBI:29105"/>
    </cofactor>
    <text evidence="11 13">Binds 1 zinc ion per subunit.</text>
</comment>
<feature type="binding site" evidence="11">
    <location>
        <position position="317"/>
    </location>
    <ligand>
        <name>Zn(2+)</name>
        <dbReference type="ChEBI" id="CHEBI:29105"/>
        <note>catalytic</note>
    </ligand>
</feature>
<evidence type="ECO:0000256" key="8">
    <source>
        <dbReference type="ARBA" id="ARBA00022848"/>
    </source>
</evidence>
<keyword evidence="7 11" id="KW-0862">Zinc</keyword>
<comment type="similarity">
    <text evidence="2 13">Belongs to the peptidase M1 family.</text>
</comment>
<dbReference type="InterPro" id="IPR050344">
    <property type="entry name" value="Peptidase_M1_aminopeptidases"/>
</dbReference>
<keyword evidence="6 13" id="KW-0378">Hydrolase</keyword>
<comment type="caution">
    <text evidence="17">The sequence shown here is derived from an EMBL/GenBank/DDBJ whole genome shotgun (WGS) entry which is preliminary data.</text>
</comment>
<dbReference type="Gene3D" id="2.60.40.1910">
    <property type="match status" value="1"/>
</dbReference>
<dbReference type="GO" id="GO:0006508">
    <property type="term" value="P:proteolysis"/>
    <property type="evidence" value="ECO:0007669"/>
    <property type="project" value="UniProtKB-KW"/>
</dbReference>
<evidence type="ECO:0000256" key="1">
    <source>
        <dbReference type="ARBA" id="ARBA00004174"/>
    </source>
</evidence>
<dbReference type="SUPFAM" id="SSF63737">
    <property type="entry name" value="Leukotriene A4 hydrolase N-terminal domain"/>
    <property type="match status" value="1"/>
</dbReference>
<dbReference type="Proteomes" id="UP001188597">
    <property type="component" value="Unassembled WGS sequence"/>
</dbReference>
<dbReference type="FunFam" id="1.25.50.20:FF:000002">
    <property type="entry name" value="Aminopeptidase"/>
    <property type="match status" value="1"/>
</dbReference>
<dbReference type="GO" id="GO:0043171">
    <property type="term" value="P:peptide catabolic process"/>
    <property type="evidence" value="ECO:0007669"/>
    <property type="project" value="TreeGrafter"/>
</dbReference>
<proteinExistence type="inferred from homology"/>
<evidence type="ECO:0000313" key="17">
    <source>
        <dbReference type="EMBL" id="KAK3013476.1"/>
    </source>
</evidence>
<feature type="site" description="Transition state stabilizer" evidence="12">
    <location>
        <position position="398"/>
    </location>
</feature>
<feature type="binding site" evidence="11">
    <location>
        <position position="336"/>
    </location>
    <ligand>
        <name>Zn(2+)</name>
        <dbReference type="ChEBI" id="CHEBI:29105"/>
        <note>catalytic</note>
    </ligand>
</feature>
<comment type="subcellular location">
    <subcellularLocation>
        <location evidence="1">Microsome membrane</location>
        <topology evidence="1">Peripheral membrane protein</topology>
    </subcellularLocation>
</comment>
<evidence type="ECO:0000256" key="7">
    <source>
        <dbReference type="ARBA" id="ARBA00022833"/>
    </source>
</evidence>
<evidence type="ECO:0000256" key="2">
    <source>
        <dbReference type="ARBA" id="ARBA00010136"/>
    </source>
</evidence>
<dbReference type="GO" id="GO:0016020">
    <property type="term" value="C:membrane"/>
    <property type="evidence" value="ECO:0007669"/>
    <property type="project" value="TreeGrafter"/>
</dbReference>
<dbReference type="GO" id="GO:0005615">
    <property type="term" value="C:extracellular space"/>
    <property type="evidence" value="ECO:0007669"/>
    <property type="project" value="TreeGrafter"/>
</dbReference>
<dbReference type="GO" id="GO:0005737">
    <property type="term" value="C:cytoplasm"/>
    <property type="evidence" value="ECO:0007669"/>
    <property type="project" value="TreeGrafter"/>
</dbReference>
<keyword evidence="18" id="KW-1185">Reference proteome</keyword>
<evidence type="ECO:0000313" key="18">
    <source>
        <dbReference type="Proteomes" id="UP001188597"/>
    </source>
</evidence>
<feature type="domain" description="ERAP1-like C-terminal" evidence="15">
    <location>
        <begin position="548"/>
        <end position="866"/>
    </location>
</feature>
<dbReference type="EMBL" id="JAVXUP010001296">
    <property type="protein sequence ID" value="KAK3013476.1"/>
    <property type="molecule type" value="Genomic_DNA"/>
</dbReference>
<dbReference type="InterPro" id="IPR024571">
    <property type="entry name" value="ERAP1-like_C_dom"/>
</dbReference>
<dbReference type="Pfam" id="PF11838">
    <property type="entry name" value="ERAP1_C"/>
    <property type="match status" value="1"/>
</dbReference>
<keyword evidence="5 11" id="KW-0479">Metal-binding</keyword>
<evidence type="ECO:0000256" key="13">
    <source>
        <dbReference type="RuleBase" id="RU364040"/>
    </source>
</evidence>
<dbReference type="InterPro" id="IPR014782">
    <property type="entry name" value="Peptidase_M1_dom"/>
</dbReference>
<sequence length="893" mass="101358">MEHEDRKKIQQFKGQPRLPTFAVPKRYDLTIKTDLSACNFSGTVLIGLSVLQATRFLVLNALELVINEVSFTDSHNHRYIPCDVVVDSDDEILVLVFEQALGVGDGVLGIGFSGPLSVHMKGFYKGTYVEAGVKKNMAATQFEAVDARRCFPCWDEPALKATFKITLDDVPSELTALSNMPVSLEEVDGQLKTVYFEDSPIMSTYLVAFVIGSFDHIEDTTTDGIKVRAYCPVGKSEQGKFALDVAVKALDLYRNYFSMPYPLPKLDMVAVPEFPAGAMENYGLITYRETALLHDDLHTAAANTQRLAIVVTHEVAHQWFGNLVTMEWWTHLWLNEGFATWVSYFATDKLFPEWKIWTQFLEMITGGLVMDSLEQSHPIEVDIPHARSIEELFDAIGYEKGSSVIRMLQDYVGDDVFQRSLASYINRFACQNAKTEDLWSVLSEESGFEVNSMMDLWTKQKGYPVISVEYKDQILEFEQSQFLSSGLNGDGQWIVPITVSLGSYDKRNNFLLETKHGRLDILELSCSWDGSSNSDEKRNQEELDKNLWVKINVGQTGFYRVKYDDKLTARLRKAIVDKCLSPSDKYGILDDAYALCEACEVSLSSLLSLMDAYRKELDYIVSSRLISICCNVAKVSIDAMPDSVDDLKQFFINLILLSSEKLGWEPMSGESHLSALLREEVLMALATLGHSRTREEAMKRFQTYLVDRNTSCLPVDIRKATYISVMSHTSTTNRNGFESLLMEYREADAMQEKIRILRSMASCPDPIIVLEVLNFMMSEEVRDQDVIYGLAGISLEGRETAWIWLKENWDAILKRWGTGMILHRFIRDIVTPFCSHEKADEVEAFFASRMHLSFAMNLRQSIEKVRIKARWVDNIRQEESLKDLVKGLACSTN</sequence>
<dbReference type="PANTHER" id="PTHR11533:SF274">
    <property type="entry name" value="AMINOPEPTIDASE"/>
    <property type="match status" value="1"/>
</dbReference>
<evidence type="ECO:0000256" key="10">
    <source>
        <dbReference type="PIRSR" id="PIRSR634016-1"/>
    </source>
</evidence>
<dbReference type="PRINTS" id="PR00756">
    <property type="entry name" value="ALADIPTASE"/>
</dbReference>
<gene>
    <name evidence="17" type="ORF">RJ639_009784</name>
</gene>
<evidence type="ECO:0000256" key="6">
    <source>
        <dbReference type="ARBA" id="ARBA00022801"/>
    </source>
</evidence>
<dbReference type="GO" id="GO:0070006">
    <property type="term" value="F:metalloaminopeptidase activity"/>
    <property type="evidence" value="ECO:0007669"/>
    <property type="project" value="TreeGrafter"/>
</dbReference>
<keyword evidence="8" id="KW-0256">Endoplasmic reticulum</keyword>